<evidence type="ECO:0000313" key="2">
    <source>
        <dbReference type="Proteomes" id="UP000270866"/>
    </source>
</evidence>
<evidence type="ECO:0000313" key="1">
    <source>
        <dbReference type="EMBL" id="RKK10427.1"/>
    </source>
</evidence>
<comment type="caution">
    <text evidence="1">The sequence shown here is derived from an EMBL/GenBank/DDBJ whole genome shotgun (WGS) entry which is preliminary data.</text>
</comment>
<dbReference type="Proteomes" id="UP000270866">
    <property type="component" value="Unassembled WGS sequence"/>
</dbReference>
<proteinExistence type="predicted"/>
<sequence length="121" mass="14010">MSEDGSEAAMRRHDRIQNTIDQWHEDLAAVDVPPHPEFAALQMQFKNAMSDDKTEPSEMSKFLDYLQEAEHRRQAAADSNTLNKMHKKLFSRLTQAIGHELCQKWFKELQANSRLPEDTTP</sequence>
<protein>
    <submittedName>
        <fullName evidence="1">Uncharacterized protein</fullName>
    </submittedName>
</protein>
<accession>A0A3L6N0T3</accession>
<dbReference type="EMBL" id="MRCU01000010">
    <property type="protein sequence ID" value="RKK10427.1"/>
    <property type="molecule type" value="Genomic_DNA"/>
</dbReference>
<organism evidence="1 2">
    <name type="scientific">Fusarium oxysporum f. sp. cepae</name>
    <dbReference type="NCBI Taxonomy" id="396571"/>
    <lineage>
        <taxon>Eukaryota</taxon>
        <taxon>Fungi</taxon>
        <taxon>Dikarya</taxon>
        <taxon>Ascomycota</taxon>
        <taxon>Pezizomycotina</taxon>
        <taxon>Sordariomycetes</taxon>
        <taxon>Hypocreomycetidae</taxon>
        <taxon>Hypocreales</taxon>
        <taxon>Nectriaceae</taxon>
        <taxon>Fusarium</taxon>
        <taxon>Fusarium oxysporum species complex</taxon>
    </lineage>
</organism>
<dbReference type="AlphaFoldDB" id="A0A3L6N0T3"/>
<name>A0A3L6N0T3_FUSOX</name>
<gene>
    <name evidence="1" type="ORF">BFJ65_g14427</name>
</gene>
<reference evidence="1 2" key="1">
    <citation type="journal article" date="2018" name="Sci. Rep.">
        <title>Characterisation of pathogen-specific regions and novel effector candidates in Fusarium oxysporum f. sp. cepae.</title>
        <authorList>
            <person name="Armitage A.D."/>
            <person name="Taylor A."/>
            <person name="Sobczyk M.K."/>
            <person name="Baxter L."/>
            <person name="Greenfield B.P."/>
            <person name="Bates H.J."/>
            <person name="Wilson F."/>
            <person name="Jackson A.C."/>
            <person name="Ott S."/>
            <person name="Harrison R.J."/>
            <person name="Clarkson J.P."/>
        </authorList>
    </citation>
    <scope>NUCLEOTIDE SEQUENCE [LARGE SCALE GENOMIC DNA]</scope>
    <source>
        <strain evidence="1 2">FoC_Fus2</strain>
    </source>
</reference>